<feature type="region of interest" description="Disordered" evidence="8">
    <location>
        <begin position="521"/>
        <end position="551"/>
    </location>
</feature>
<name>A0AAD5X8D8_9FUNG</name>
<keyword evidence="11" id="KW-1185">Reference proteome</keyword>
<dbReference type="InterPro" id="IPR018094">
    <property type="entry name" value="Thymidylate_kinase"/>
</dbReference>
<proteinExistence type="inferred from homology"/>
<dbReference type="Pfam" id="PF25372">
    <property type="entry name" value="DUF7885"/>
    <property type="match status" value="1"/>
</dbReference>
<dbReference type="PANTHER" id="PTHR10344">
    <property type="entry name" value="THYMIDYLATE KINASE"/>
    <property type="match status" value="1"/>
</dbReference>
<keyword evidence="6" id="KW-0418">Kinase</keyword>
<dbReference type="Gene3D" id="3.80.10.10">
    <property type="entry name" value="Ribonuclease Inhibitor"/>
    <property type="match status" value="2"/>
</dbReference>
<dbReference type="SMART" id="SM00100">
    <property type="entry name" value="cNMP"/>
    <property type="match status" value="1"/>
</dbReference>
<dbReference type="GO" id="GO:0004798">
    <property type="term" value="F:dTMP kinase activity"/>
    <property type="evidence" value="ECO:0007669"/>
    <property type="project" value="UniProtKB-EC"/>
</dbReference>
<dbReference type="InterPro" id="IPR057207">
    <property type="entry name" value="FBXL15_LRR"/>
</dbReference>
<evidence type="ECO:0000259" key="9">
    <source>
        <dbReference type="PROSITE" id="PS50042"/>
    </source>
</evidence>
<feature type="non-terminal residue" evidence="10">
    <location>
        <position position="952"/>
    </location>
</feature>
<protein>
    <recommendedName>
        <fullName evidence="2">dTMP kinase</fullName>
        <ecNumber evidence="2">2.7.4.9</ecNumber>
    </recommendedName>
</protein>
<dbReference type="GO" id="GO:0006233">
    <property type="term" value="P:dTDP biosynthetic process"/>
    <property type="evidence" value="ECO:0007669"/>
    <property type="project" value="InterPro"/>
</dbReference>
<dbReference type="AlphaFoldDB" id="A0AAD5X8D8"/>
<feature type="domain" description="Cyclic nucleotide-binding" evidence="9">
    <location>
        <begin position="230"/>
        <end position="299"/>
    </location>
</feature>
<keyword evidence="7" id="KW-0067">ATP-binding</keyword>
<dbReference type="EC" id="2.7.4.9" evidence="2"/>
<dbReference type="SUPFAM" id="SSF52047">
    <property type="entry name" value="RNI-like"/>
    <property type="match status" value="2"/>
</dbReference>
<comment type="caution">
    <text evidence="10">The sequence shown here is derived from an EMBL/GenBank/DDBJ whole genome shotgun (WGS) entry which is preliminary data.</text>
</comment>
<dbReference type="Pfam" id="PF00027">
    <property type="entry name" value="cNMP_binding"/>
    <property type="match status" value="1"/>
</dbReference>
<dbReference type="GO" id="GO:0005634">
    <property type="term" value="C:nucleus"/>
    <property type="evidence" value="ECO:0007669"/>
    <property type="project" value="TreeGrafter"/>
</dbReference>
<dbReference type="GO" id="GO:0005524">
    <property type="term" value="F:ATP binding"/>
    <property type="evidence" value="ECO:0007669"/>
    <property type="project" value="UniProtKB-KW"/>
</dbReference>
<dbReference type="InterPro" id="IPR006553">
    <property type="entry name" value="Leu-rich_rpt_Cys-con_subtyp"/>
</dbReference>
<dbReference type="Pfam" id="PF02223">
    <property type="entry name" value="Thymidylate_kin"/>
    <property type="match status" value="1"/>
</dbReference>
<dbReference type="InterPro" id="IPR027417">
    <property type="entry name" value="P-loop_NTPase"/>
</dbReference>
<keyword evidence="3" id="KW-0808">Transferase</keyword>
<dbReference type="GO" id="GO:0005739">
    <property type="term" value="C:mitochondrion"/>
    <property type="evidence" value="ECO:0007669"/>
    <property type="project" value="TreeGrafter"/>
</dbReference>
<dbReference type="SUPFAM" id="SSF52540">
    <property type="entry name" value="P-loop containing nucleoside triphosphate hydrolases"/>
    <property type="match status" value="1"/>
</dbReference>
<dbReference type="InterPro" id="IPR032675">
    <property type="entry name" value="LRR_dom_sf"/>
</dbReference>
<feature type="compositionally biased region" description="Polar residues" evidence="8">
    <location>
        <begin position="521"/>
        <end position="549"/>
    </location>
</feature>
<dbReference type="Proteomes" id="UP001211907">
    <property type="component" value="Unassembled WGS sequence"/>
</dbReference>
<reference evidence="10" key="1">
    <citation type="submission" date="2020-05" db="EMBL/GenBank/DDBJ databases">
        <title>Phylogenomic resolution of chytrid fungi.</title>
        <authorList>
            <person name="Stajich J.E."/>
            <person name="Amses K."/>
            <person name="Simmons R."/>
            <person name="Seto K."/>
            <person name="Myers J."/>
            <person name="Bonds A."/>
            <person name="Quandt C.A."/>
            <person name="Barry K."/>
            <person name="Liu P."/>
            <person name="Grigoriev I."/>
            <person name="Longcore J.E."/>
            <person name="James T.Y."/>
        </authorList>
    </citation>
    <scope>NUCLEOTIDE SEQUENCE</scope>
    <source>
        <strain evidence="10">JEL0513</strain>
    </source>
</reference>
<evidence type="ECO:0000256" key="5">
    <source>
        <dbReference type="ARBA" id="ARBA00022741"/>
    </source>
</evidence>
<dbReference type="CDD" id="cd01672">
    <property type="entry name" value="TMPK"/>
    <property type="match status" value="1"/>
</dbReference>
<dbReference type="InterPro" id="IPR014710">
    <property type="entry name" value="RmlC-like_jellyroll"/>
</dbReference>
<comment type="similarity">
    <text evidence="1">Belongs to the thymidylate kinase family.</text>
</comment>
<dbReference type="GO" id="GO:0004550">
    <property type="term" value="F:nucleoside diphosphate kinase activity"/>
    <property type="evidence" value="ECO:0007669"/>
    <property type="project" value="TreeGrafter"/>
</dbReference>
<keyword evidence="5" id="KW-0547">Nucleotide-binding</keyword>
<dbReference type="PANTHER" id="PTHR10344:SF1">
    <property type="entry name" value="THYMIDYLATE KINASE"/>
    <property type="match status" value="1"/>
</dbReference>
<sequence length="952" mass="104127">RTTATGTLIDAYLSEHKNGNGLDDRTVHLLFAANRAESMRKLKEILLDGTTVIIDRYAFSGVAYTFAKGNKDLQLEWCKNVDAGIIKPDLVLFLDIPTKDASERGEYGRERYEKLEFQEKVRSCFLSLVDESYWRVIDARQSKGALGQEIRKIVDETVNKAADAELAGDNAKVADLVRQIGLFQRSAGPSNAITDADKALLPPLPGADLQSDLAPSQSQVEEHDNLFFDDLAKDIRLRSFAAGDVILQEGEPAKCIFFVFRGAVEVVSADGELVLAVLDQGSFFGEIAVLFDTPRVATVKCLIKCLVGVLTASDLHIHLAKYPKMKETVMNEAKERYARSKAQLENNGRSMQKDSLLERQFSMVDIGRSLSPKSAESPSLSSGRRASSLGQTSMINIFKEVSSSLANVKVDAQDETDDEYESISDESTDRVDYVKIANVPCISIDSEFEPRRTIAKQSSEGCDVDHNNNIAALAAINVHPSGLEIPSMNSYVSSLALLHTSKRRASVAVWSDDRLMQMAQNATEKGTPKSSTATVPGRGTSTLSNTKTDPINYDSDSKSEISLVYQPSLTDEKPILNPFSNYITATIFSHFDFKTLMRLRILSHSVLSFLEDSHLHVLLESVDLSPWHKKIDDSLLYNILQFSGHNIRALNLRNCWQLTDKGLAHIAAHAPRLQYINLSSVWDVTDSGVAALAKLTTSLHSIDLSNCRKLTDSAVQAVLAFSPELAAIQLSYCKNLTDVVMDHPTWTGVRSVNMQRCTAISDAGFAMWAAKSLKFALKELVLSDCSFLTDAAVANIAACCGELEVLSLSFCCALTEACFGSLTPADCGIGGGGGGCGELRVLDVSFCGGAVTDGVLLALARGLKKLERLSVRGCVQVTDVGVNHLKDYARLLKVVNLTQCRNIKILGDELVKLGWTLLIGGELVTDYGFKSEKYTGEHTKNMNMRHSRALTT</sequence>
<dbReference type="GO" id="GO:0006227">
    <property type="term" value="P:dUDP biosynthetic process"/>
    <property type="evidence" value="ECO:0007669"/>
    <property type="project" value="TreeGrafter"/>
</dbReference>
<organism evidence="10 11">
    <name type="scientific">Physocladia obscura</name>
    <dbReference type="NCBI Taxonomy" id="109957"/>
    <lineage>
        <taxon>Eukaryota</taxon>
        <taxon>Fungi</taxon>
        <taxon>Fungi incertae sedis</taxon>
        <taxon>Chytridiomycota</taxon>
        <taxon>Chytridiomycota incertae sedis</taxon>
        <taxon>Chytridiomycetes</taxon>
        <taxon>Chytridiales</taxon>
        <taxon>Chytriomycetaceae</taxon>
        <taxon>Physocladia</taxon>
    </lineage>
</organism>
<dbReference type="InterPro" id="IPR000595">
    <property type="entry name" value="cNMP-bd_dom"/>
</dbReference>
<evidence type="ECO:0000256" key="3">
    <source>
        <dbReference type="ARBA" id="ARBA00022679"/>
    </source>
</evidence>
<evidence type="ECO:0000256" key="1">
    <source>
        <dbReference type="ARBA" id="ARBA00009776"/>
    </source>
</evidence>
<dbReference type="Gene3D" id="2.60.120.10">
    <property type="entry name" value="Jelly Rolls"/>
    <property type="match status" value="1"/>
</dbReference>
<evidence type="ECO:0000256" key="7">
    <source>
        <dbReference type="ARBA" id="ARBA00022840"/>
    </source>
</evidence>
<evidence type="ECO:0000256" key="8">
    <source>
        <dbReference type="SAM" id="MobiDB-lite"/>
    </source>
</evidence>
<dbReference type="SMART" id="SM00367">
    <property type="entry name" value="LRR_CC"/>
    <property type="match status" value="7"/>
</dbReference>
<dbReference type="NCBIfam" id="TIGR00041">
    <property type="entry name" value="DTMP_kinase"/>
    <property type="match status" value="1"/>
</dbReference>
<dbReference type="GO" id="GO:0005829">
    <property type="term" value="C:cytosol"/>
    <property type="evidence" value="ECO:0007669"/>
    <property type="project" value="TreeGrafter"/>
</dbReference>
<keyword evidence="4" id="KW-0545">Nucleotide biosynthesis</keyword>
<dbReference type="InterPro" id="IPR039430">
    <property type="entry name" value="Thymidylate_kin-like_dom"/>
</dbReference>
<evidence type="ECO:0000313" key="11">
    <source>
        <dbReference type="Proteomes" id="UP001211907"/>
    </source>
</evidence>
<dbReference type="InterPro" id="IPR018490">
    <property type="entry name" value="cNMP-bd_dom_sf"/>
</dbReference>
<evidence type="ECO:0000256" key="4">
    <source>
        <dbReference type="ARBA" id="ARBA00022727"/>
    </source>
</evidence>
<evidence type="ECO:0000256" key="2">
    <source>
        <dbReference type="ARBA" id="ARBA00012980"/>
    </source>
</evidence>
<accession>A0AAD5X8D8</accession>
<dbReference type="SUPFAM" id="SSF51206">
    <property type="entry name" value="cAMP-binding domain-like"/>
    <property type="match status" value="1"/>
</dbReference>
<dbReference type="Gene3D" id="3.40.50.300">
    <property type="entry name" value="P-loop containing nucleotide triphosphate hydrolases"/>
    <property type="match status" value="1"/>
</dbReference>
<gene>
    <name evidence="10" type="ORF">HK100_007221</name>
</gene>
<dbReference type="EMBL" id="JADGJH010003396">
    <property type="protein sequence ID" value="KAJ3091252.1"/>
    <property type="molecule type" value="Genomic_DNA"/>
</dbReference>
<dbReference type="GO" id="GO:0006235">
    <property type="term" value="P:dTTP biosynthetic process"/>
    <property type="evidence" value="ECO:0007669"/>
    <property type="project" value="TreeGrafter"/>
</dbReference>
<evidence type="ECO:0000256" key="6">
    <source>
        <dbReference type="ARBA" id="ARBA00022777"/>
    </source>
</evidence>
<dbReference type="CDD" id="cd00038">
    <property type="entry name" value="CAP_ED"/>
    <property type="match status" value="1"/>
</dbReference>
<evidence type="ECO:0000313" key="10">
    <source>
        <dbReference type="EMBL" id="KAJ3091252.1"/>
    </source>
</evidence>
<dbReference type="PROSITE" id="PS50042">
    <property type="entry name" value="CNMP_BINDING_3"/>
    <property type="match status" value="1"/>
</dbReference>